<dbReference type="PROSITE" id="PS51274">
    <property type="entry name" value="GATASE_COBBQ"/>
    <property type="match status" value="1"/>
</dbReference>
<comment type="cofactor">
    <cofactor evidence="1 7">
        <name>Mg(2+)</name>
        <dbReference type="ChEBI" id="CHEBI:18420"/>
    </cofactor>
</comment>
<dbReference type="GO" id="GO:0005524">
    <property type="term" value="F:ATP binding"/>
    <property type="evidence" value="ECO:0007669"/>
    <property type="project" value="UniProtKB-UniRule"/>
</dbReference>
<dbReference type="InterPro" id="IPR027417">
    <property type="entry name" value="P-loop_NTPase"/>
</dbReference>
<keyword evidence="4 7" id="KW-0067">ATP-binding</keyword>
<dbReference type="InterPro" id="IPR011698">
    <property type="entry name" value="GATase_3"/>
</dbReference>
<comment type="miscellaneous">
    <text evidence="7">The a and c carboxylates of cobyrinate are activated for nucleophilic attack via formation of a phosphorylated intermediate by ATP. CbiA catalyzes first the amidation of the c-carboxylate, and then that of the a-carboxylate.</text>
</comment>
<sequence length="453" mass="51012">MKIPRFVIAGTNSGCGKTTITSAIISALRKREVKVQPFKIGPDYIDTMFHSFIAECDGRNIDSFLFKEETLKYLFSKNGENAEVCVCEGVMGLFDGMGKTTKSSTADVSKIIKAPVIIVVNAKGMAVSIVPIIKGFVDFDRNLNIAGVILNNVKSDAQYMFLKNIINEYTDVEVLGYFPETESAKIGSRHLGLITAGEIEKLENKMDILGEQAEKTIDIDRILEIAENSPELKFKNVLPEELKDKFKGMKIGIAYDMAFNFYYRDNIDLLEYMGIETVFFSPIRDEQIPDVDALYIGGGYPELFPLELTRNVTMRHSIKDFAENGGYIYAECGGLIYMSEKIKTFDGNEYSMTGVLAGGCTMTNKLQHFGYVEVTDRLTGEKTKGHEFHYSLEDIKDTCLFNVSKTRGNSKTTWKSGYTYKNVVASYPHIHFYSNLDMIVNFIERAYEEVYNA</sequence>
<evidence type="ECO:0000259" key="8">
    <source>
        <dbReference type="Pfam" id="PF01656"/>
    </source>
</evidence>
<organism evidence="10 11">
    <name type="scientific">Candidatus Fimicola merdigallinarum</name>
    <dbReference type="NCBI Taxonomy" id="2840819"/>
    <lineage>
        <taxon>Bacteria</taxon>
        <taxon>Bacillati</taxon>
        <taxon>Bacillota</taxon>
        <taxon>Clostridia</taxon>
        <taxon>Lachnospirales</taxon>
        <taxon>Lachnospiraceae</taxon>
        <taxon>Lachnospiraceae incertae sedis</taxon>
        <taxon>Candidatus Fimicola</taxon>
    </lineage>
</organism>
<dbReference type="InterPro" id="IPR029062">
    <property type="entry name" value="Class_I_gatase-like"/>
</dbReference>
<evidence type="ECO:0000256" key="1">
    <source>
        <dbReference type="ARBA" id="ARBA00001946"/>
    </source>
</evidence>
<keyword evidence="7" id="KW-0169">Cobalamin biosynthesis</keyword>
<keyword evidence="6 7" id="KW-0315">Glutamine amidotransferase</keyword>
<dbReference type="NCBIfam" id="NF002204">
    <property type="entry name" value="PRK01077.1"/>
    <property type="match status" value="1"/>
</dbReference>
<dbReference type="Pfam" id="PF07685">
    <property type="entry name" value="GATase_3"/>
    <property type="match status" value="1"/>
</dbReference>
<comment type="similarity">
    <text evidence="7">Belongs to the CobB/CbiA family.</text>
</comment>
<dbReference type="HAMAP" id="MF_00027">
    <property type="entry name" value="CobB_CbiA"/>
    <property type="match status" value="1"/>
</dbReference>
<feature type="domain" description="CobQ/CobB/MinD/ParA nucleotide binding" evidence="8">
    <location>
        <begin position="7"/>
        <end position="190"/>
    </location>
</feature>
<evidence type="ECO:0000256" key="7">
    <source>
        <dbReference type="HAMAP-Rule" id="MF_00027"/>
    </source>
</evidence>
<feature type="active site" description="Nucleophile" evidence="7">
    <location>
        <position position="332"/>
    </location>
</feature>
<comment type="pathway">
    <text evidence="7">Cofactor biosynthesis; adenosylcobalamin biosynthesis; cob(II)yrinate a,c-diamide from sirohydrochlorin (anaerobic route): step 10/10.</text>
</comment>
<dbReference type="AlphaFoldDB" id="A0A9D9DXQ3"/>
<proteinExistence type="inferred from homology"/>
<dbReference type="PANTHER" id="PTHR43873">
    <property type="entry name" value="COBYRINATE A,C-DIAMIDE SYNTHASE"/>
    <property type="match status" value="1"/>
</dbReference>
<feature type="site" description="Increases nucleophilicity of active site Cys" evidence="7">
    <location>
        <position position="429"/>
    </location>
</feature>
<dbReference type="CDD" id="cd03130">
    <property type="entry name" value="GATase1_CobB"/>
    <property type="match status" value="1"/>
</dbReference>
<evidence type="ECO:0000313" key="11">
    <source>
        <dbReference type="Proteomes" id="UP000823611"/>
    </source>
</evidence>
<evidence type="ECO:0000256" key="5">
    <source>
        <dbReference type="ARBA" id="ARBA00022842"/>
    </source>
</evidence>
<evidence type="ECO:0000256" key="6">
    <source>
        <dbReference type="ARBA" id="ARBA00022962"/>
    </source>
</evidence>
<accession>A0A9D9DXQ3</accession>
<dbReference type="CDD" id="cd05388">
    <property type="entry name" value="CobB_N"/>
    <property type="match status" value="1"/>
</dbReference>
<comment type="function">
    <text evidence="7">Catalyzes the ATP-dependent amidation of the two carboxylate groups at positions a and c of cobyrinate, using either L-glutamine or ammonia as the nitrogen source.</text>
</comment>
<feature type="domain" description="CobB/CobQ-like glutamine amidotransferase" evidence="9">
    <location>
        <begin position="250"/>
        <end position="434"/>
    </location>
</feature>
<dbReference type="Gene3D" id="3.40.50.300">
    <property type="entry name" value="P-loop containing nucleotide triphosphate hydrolases"/>
    <property type="match status" value="2"/>
</dbReference>
<reference evidence="10" key="2">
    <citation type="journal article" date="2021" name="PeerJ">
        <title>Extensive microbial diversity within the chicken gut microbiome revealed by metagenomics and culture.</title>
        <authorList>
            <person name="Gilroy R."/>
            <person name="Ravi A."/>
            <person name="Getino M."/>
            <person name="Pursley I."/>
            <person name="Horton D.L."/>
            <person name="Alikhan N.F."/>
            <person name="Baker D."/>
            <person name="Gharbi K."/>
            <person name="Hall N."/>
            <person name="Watson M."/>
            <person name="Adriaenssens E.M."/>
            <person name="Foster-Nyarko E."/>
            <person name="Jarju S."/>
            <person name="Secka A."/>
            <person name="Antonio M."/>
            <person name="Oren A."/>
            <person name="Chaudhuri R.R."/>
            <person name="La Ragione R."/>
            <person name="Hildebrand F."/>
            <person name="Pallen M.J."/>
        </authorList>
    </citation>
    <scope>NUCLEOTIDE SEQUENCE</scope>
    <source>
        <strain evidence="10">F6-4510</strain>
    </source>
</reference>
<gene>
    <name evidence="7" type="primary">cbiA</name>
    <name evidence="10" type="ORF">IAC55_06270</name>
</gene>
<dbReference type="EMBL" id="JADIMX010000117">
    <property type="protein sequence ID" value="MBO8434907.1"/>
    <property type="molecule type" value="Genomic_DNA"/>
</dbReference>
<dbReference type="EC" id="6.3.5.11" evidence="7"/>
<comment type="catalytic activity">
    <reaction evidence="7">
        <text>cob(II)yrinate + 2 L-glutamine + 2 ATP + 2 H2O = cob(II)yrinate a,c diamide + 2 L-glutamate + 2 ADP + 2 phosphate + 2 H(+)</text>
        <dbReference type="Rhea" id="RHEA:26289"/>
        <dbReference type="ChEBI" id="CHEBI:15377"/>
        <dbReference type="ChEBI" id="CHEBI:15378"/>
        <dbReference type="ChEBI" id="CHEBI:29985"/>
        <dbReference type="ChEBI" id="CHEBI:30616"/>
        <dbReference type="ChEBI" id="CHEBI:43474"/>
        <dbReference type="ChEBI" id="CHEBI:58359"/>
        <dbReference type="ChEBI" id="CHEBI:58537"/>
        <dbReference type="ChEBI" id="CHEBI:58894"/>
        <dbReference type="ChEBI" id="CHEBI:456216"/>
        <dbReference type="EC" id="6.3.5.11"/>
    </reaction>
</comment>
<comment type="caution">
    <text evidence="10">The sequence shown here is derived from an EMBL/GenBank/DDBJ whole genome shotgun (WGS) entry which is preliminary data.</text>
</comment>
<dbReference type="SUPFAM" id="SSF52540">
    <property type="entry name" value="P-loop containing nucleoside triphosphate hydrolases"/>
    <property type="match status" value="1"/>
</dbReference>
<evidence type="ECO:0000256" key="3">
    <source>
        <dbReference type="ARBA" id="ARBA00022741"/>
    </source>
</evidence>
<comment type="domain">
    <text evidence="7">Comprises of two domains. The C-terminal domain contains the binding site for glutamine and catalyzes the hydrolysis of this substrate to glutamate and ammonia. The N-terminal domain is anticipated to bind ATP and cobyrinate and catalyzes the ultimate synthesis of the diamide product. The ammonia produced via the glutaminase domain is probably translocated to the adjacent domain via a molecular tunnel, where it reacts with an activated intermediate.</text>
</comment>
<dbReference type="GO" id="GO:0042242">
    <property type="term" value="F:cobyrinic acid a,c-diamide synthase activity"/>
    <property type="evidence" value="ECO:0007669"/>
    <property type="project" value="UniProtKB-UniRule"/>
</dbReference>
<dbReference type="Proteomes" id="UP000823611">
    <property type="component" value="Unassembled WGS sequence"/>
</dbReference>
<keyword evidence="5 7" id="KW-0460">Magnesium</keyword>
<keyword evidence="3 7" id="KW-0547">Nucleotide-binding</keyword>
<dbReference type="InterPro" id="IPR002586">
    <property type="entry name" value="CobQ/CobB/MinD/ParA_Nub-bd_dom"/>
</dbReference>
<evidence type="ECO:0000259" key="9">
    <source>
        <dbReference type="Pfam" id="PF07685"/>
    </source>
</evidence>
<reference evidence="10" key="1">
    <citation type="submission" date="2020-10" db="EMBL/GenBank/DDBJ databases">
        <authorList>
            <person name="Gilroy R."/>
        </authorList>
    </citation>
    <scope>NUCLEOTIDE SEQUENCE</scope>
    <source>
        <strain evidence="10">F6-4510</strain>
    </source>
</reference>
<dbReference type="InterPro" id="IPR004484">
    <property type="entry name" value="CbiA/CobB_synth"/>
</dbReference>
<name>A0A9D9DXQ3_9FIRM</name>
<dbReference type="NCBIfam" id="TIGR00379">
    <property type="entry name" value="cobB"/>
    <property type="match status" value="1"/>
</dbReference>
<dbReference type="Gene3D" id="3.40.50.880">
    <property type="match status" value="1"/>
</dbReference>
<dbReference type="SUPFAM" id="SSF52317">
    <property type="entry name" value="Class I glutamine amidotransferase-like"/>
    <property type="match status" value="1"/>
</dbReference>
<dbReference type="PANTHER" id="PTHR43873:SF1">
    <property type="entry name" value="COBYRINATE A,C-DIAMIDE SYNTHASE"/>
    <property type="match status" value="1"/>
</dbReference>
<dbReference type="Pfam" id="PF01656">
    <property type="entry name" value="CbiA"/>
    <property type="match status" value="1"/>
</dbReference>
<evidence type="ECO:0000313" key="10">
    <source>
        <dbReference type="EMBL" id="MBO8434907.1"/>
    </source>
</evidence>
<dbReference type="GO" id="GO:0009236">
    <property type="term" value="P:cobalamin biosynthetic process"/>
    <property type="evidence" value="ECO:0007669"/>
    <property type="project" value="UniProtKB-UniRule"/>
</dbReference>
<evidence type="ECO:0000256" key="2">
    <source>
        <dbReference type="ARBA" id="ARBA00022598"/>
    </source>
</evidence>
<evidence type="ECO:0000256" key="4">
    <source>
        <dbReference type="ARBA" id="ARBA00022840"/>
    </source>
</evidence>
<keyword evidence="2 7" id="KW-0436">Ligase</keyword>
<protein>
    <recommendedName>
        <fullName evidence="7">Cobyrinate a,c-diamide synthase</fullName>
        <ecNumber evidence="7">6.3.5.11</ecNumber>
    </recommendedName>
    <alternativeName>
        <fullName evidence="7">Cobyrinic acid a,c-diamide synthetase</fullName>
    </alternativeName>
</protein>